<dbReference type="SUPFAM" id="SSF52518">
    <property type="entry name" value="Thiamin diphosphate-binding fold (THDP-binding)"/>
    <property type="match status" value="1"/>
</dbReference>
<evidence type="ECO:0000259" key="2">
    <source>
        <dbReference type="Pfam" id="PF01855"/>
    </source>
</evidence>
<comment type="caution">
    <text evidence="3">The sequence shown here is derived from an EMBL/GenBank/DDBJ whole genome shotgun (WGS) entry which is preliminary data.</text>
</comment>
<dbReference type="CDD" id="cd07034">
    <property type="entry name" value="TPP_PYR_PFOR_IOR-alpha_like"/>
    <property type="match status" value="1"/>
</dbReference>
<dbReference type="InterPro" id="IPR009014">
    <property type="entry name" value="Transketo_C/PFOR_II"/>
</dbReference>
<dbReference type="InterPro" id="IPR002880">
    <property type="entry name" value="Pyrv_Fd/Flavodoxin_OxRdtase_N"/>
</dbReference>
<dbReference type="InterPro" id="IPR029061">
    <property type="entry name" value="THDP-binding"/>
</dbReference>
<name>A0A533QCU5_9BACT</name>
<evidence type="ECO:0000313" key="4">
    <source>
        <dbReference type="Proteomes" id="UP000319783"/>
    </source>
</evidence>
<dbReference type="AlphaFoldDB" id="A0A533QCU5"/>
<dbReference type="GO" id="GO:0016491">
    <property type="term" value="F:oxidoreductase activity"/>
    <property type="evidence" value="ECO:0007669"/>
    <property type="project" value="UniProtKB-KW"/>
</dbReference>
<proteinExistence type="predicted"/>
<accession>A0A533QCU5</accession>
<dbReference type="PANTHER" id="PTHR43088:SF1">
    <property type="entry name" value="SUBUNIT OF PYRUVATE:FLAVODOXIN OXIDOREDUCTASE"/>
    <property type="match status" value="1"/>
</dbReference>
<sequence length="344" mass="38868">MKKQLVQGNQAIVMAAEVAGLKFYAGYPITPASEIIHELVNKKHIKVLQMEDEIASVSACIGASLAGLKAMTATSGPGFSLMQESIGLAHMMEIPLVIVNVQRVGPSTGMPTLPAQGDVIQCIHGSHGDYFPIVFYPNSVSELYAYTVMAFNAAEESMSPVILLSDGYISHLYETIMPHRDFDIKNRSRPPLGKGDRHFTGLSHEGSVPRTSDVDNYRRLITHLYEKQQLVAQRYNCYEYLECGKDTDTLLISYGALSRVAYYFKNDFALYRPIQMFPVVEEIKIIASRYKRILVMEMNTGQYVREIECILHREIEFIPILGGRIDLHEIKQKIRQKTIERNEE</sequence>
<evidence type="ECO:0000313" key="3">
    <source>
        <dbReference type="EMBL" id="TLD42567.1"/>
    </source>
</evidence>
<gene>
    <name evidence="3" type="ORF">JETT_1123</name>
</gene>
<dbReference type="EMBL" id="SULG01000017">
    <property type="protein sequence ID" value="TLD42567.1"/>
    <property type="molecule type" value="Genomic_DNA"/>
</dbReference>
<organism evidence="3 4">
    <name type="scientific">Candidatus Jettenia ecosi</name>
    <dbReference type="NCBI Taxonomy" id="2494326"/>
    <lineage>
        <taxon>Bacteria</taxon>
        <taxon>Pseudomonadati</taxon>
        <taxon>Planctomycetota</taxon>
        <taxon>Candidatus Brocadiia</taxon>
        <taxon>Candidatus Brocadiales</taxon>
        <taxon>Candidatus Brocadiaceae</taxon>
        <taxon>Candidatus Jettenia</taxon>
    </lineage>
</organism>
<dbReference type="Gene3D" id="3.40.50.970">
    <property type="match status" value="1"/>
</dbReference>
<dbReference type="InterPro" id="IPR052368">
    <property type="entry name" value="2-oxoacid_oxidoreductase"/>
</dbReference>
<dbReference type="Proteomes" id="UP000319783">
    <property type="component" value="Unassembled WGS sequence"/>
</dbReference>
<feature type="domain" description="Pyruvate flavodoxin/ferredoxin oxidoreductase pyrimidine binding" evidence="2">
    <location>
        <begin position="16"/>
        <end position="202"/>
    </location>
</feature>
<evidence type="ECO:0000256" key="1">
    <source>
        <dbReference type="ARBA" id="ARBA00023002"/>
    </source>
</evidence>
<keyword evidence="1" id="KW-0560">Oxidoreductase</keyword>
<dbReference type="PANTHER" id="PTHR43088">
    <property type="entry name" value="SUBUNIT OF PYRUVATE:FLAVODOXIN OXIDOREDUCTASE-RELATED"/>
    <property type="match status" value="1"/>
</dbReference>
<dbReference type="FunFam" id="3.40.50.970:FF:000022">
    <property type="entry name" value="2-oxoglutarate ferredoxin oxidoreductase alpha subunit"/>
    <property type="match status" value="1"/>
</dbReference>
<dbReference type="Pfam" id="PF01855">
    <property type="entry name" value="POR_N"/>
    <property type="match status" value="1"/>
</dbReference>
<reference evidence="3 4" key="1">
    <citation type="submission" date="2019-04" db="EMBL/GenBank/DDBJ databases">
        <title>Genome of a novel bacterium Candidatus Jettenia ecosi reconstructed from metagenome of an anammox bioreactor.</title>
        <authorList>
            <person name="Mardanov A.V."/>
            <person name="Beletsky A.V."/>
            <person name="Ravin N.V."/>
            <person name="Botchkova E.A."/>
            <person name="Litti Y.V."/>
            <person name="Nozhevnikova A.N."/>
        </authorList>
    </citation>
    <scope>NUCLEOTIDE SEQUENCE [LARGE SCALE GENOMIC DNA]</scope>
    <source>
        <strain evidence="3">J2</strain>
    </source>
</reference>
<protein>
    <submittedName>
        <fullName evidence="3">2-oxoglutarate oxidoreductase, alpha subunit</fullName>
    </submittedName>
</protein>
<dbReference type="Gene3D" id="3.40.50.920">
    <property type="match status" value="1"/>
</dbReference>